<organism evidence="2 3">
    <name type="scientific">Lysobacter capsici AZ78</name>
    <dbReference type="NCBI Taxonomy" id="1444315"/>
    <lineage>
        <taxon>Bacteria</taxon>
        <taxon>Pseudomonadati</taxon>
        <taxon>Pseudomonadota</taxon>
        <taxon>Gammaproteobacteria</taxon>
        <taxon>Lysobacterales</taxon>
        <taxon>Lysobacteraceae</taxon>
        <taxon>Lysobacter</taxon>
    </lineage>
</organism>
<evidence type="ECO:0000313" key="2">
    <source>
        <dbReference type="EMBL" id="KWS03365.1"/>
    </source>
</evidence>
<keyword evidence="1" id="KW-1133">Transmembrane helix</keyword>
<feature type="transmembrane region" description="Helical" evidence="1">
    <location>
        <begin position="77"/>
        <end position="94"/>
    </location>
</feature>
<dbReference type="AlphaFoldDB" id="A0A120AFQ2"/>
<reference evidence="2 3" key="1">
    <citation type="journal article" date="2014" name="Genome Announc.">
        <title>Draft Genome Sequence of Lysobacter capsici AZ78, a Bacterium Antagonistic to Plant-Pathogenic Oomycetes.</title>
        <authorList>
            <person name="Puopolo G."/>
            <person name="Sonego P."/>
            <person name="Engelen K."/>
            <person name="Pertot I."/>
        </authorList>
    </citation>
    <scope>NUCLEOTIDE SEQUENCE [LARGE SCALE GENOMIC DNA]</scope>
    <source>
        <strain evidence="2 3">AZ78</strain>
    </source>
</reference>
<keyword evidence="3" id="KW-1185">Reference proteome</keyword>
<sequence length="137" mass="14400">MSLKRFAWLILGSLLAMGAAVFALISVNLIGGTLAPWLGFPAGGTGRLAWDLAWTIAGGTAAIAAATYCAPAAPRRHALACFAALLLAAVYAVTQLGGDFPRWFCIGLLLSLPLQGWLGATWALKLKYRRQPSQDSA</sequence>
<comment type="caution">
    <text evidence="2">The sequence shown here is derived from an EMBL/GenBank/DDBJ whole genome shotgun (WGS) entry which is preliminary data.</text>
</comment>
<evidence type="ECO:0000313" key="3">
    <source>
        <dbReference type="Proteomes" id="UP000023435"/>
    </source>
</evidence>
<dbReference type="Proteomes" id="UP000023435">
    <property type="component" value="Unassembled WGS sequence"/>
</dbReference>
<evidence type="ECO:0000256" key="1">
    <source>
        <dbReference type="SAM" id="Phobius"/>
    </source>
</evidence>
<name>A0A120AFQ2_9GAMM</name>
<dbReference type="RefSeq" id="WP_051547550.1">
    <property type="nucleotide sequence ID" value="NZ_JAJA02000001.1"/>
</dbReference>
<keyword evidence="1" id="KW-0812">Transmembrane</keyword>
<feature type="transmembrane region" description="Helical" evidence="1">
    <location>
        <begin position="100"/>
        <end position="124"/>
    </location>
</feature>
<proteinExistence type="predicted"/>
<accession>A0A120AFQ2</accession>
<dbReference type="EMBL" id="JAJA02000001">
    <property type="protein sequence ID" value="KWS03365.1"/>
    <property type="molecule type" value="Genomic_DNA"/>
</dbReference>
<gene>
    <name evidence="2" type="ORF">AZ78_0911</name>
</gene>
<dbReference type="OrthoDB" id="6047591at2"/>
<feature type="transmembrane region" description="Helical" evidence="1">
    <location>
        <begin position="47"/>
        <end position="70"/>
    </location>
</feature>
<protein>
    <submittedName>
        <fullName evidence="2">Uncharacterized protein</fullName>
    </submittedName>
</protein>
<keyword evidence="1" id="KW-0472">Membrane</keyword>